<organism evidence="1 2">
    <name type="scientific">Trichothecium roseum</name>
    <dbReference type="NCBI Taxonomy" id="47278"/>
    <lineage>
        <taxon>Eukaryota</taxon>
        <taxon>Fungi</taxon>
        <taxon>Dikarya</taxon>
        <taxon>Ascomycota</taxon>
        <taxon>Pezizomycotina</taxon>
        <taxon>Sordariomycetes</taxon>
        <taxon>Hypocreomycetidae</taxon>
        <taxon>Hypocreales</taxon>
        <taxon>Hypocreales incertae sedis</taxon>
        <taxon>Trichothecium</taxon>
    </lineage>
</organism>
<reference evidence="1" key="1">
    <citation type="submission" date="2022-10" db="EMBL/GenBank/DDBJ databases">
        <title>Complete Genome of Trichothecium roseum strain YXFP-22015, a Plant Pathogen Isolated from Citrus.</title>
        <authorList>
            <person name="Wang Y."/>
            <person name="Zhu L."/>
        </authorList>
    </citation>
    <scope>NUCLEOTIDE SEQUENCE</scope>
    <source>
        <strain evidence="1">YXFP-22015</strain>
    </source>
</reference>
<evidence type="ECO:0000313" key="1">
    <source>
        <dbReference type="EMBL" id="KAI9900139.1"/>
    </source>
</evidence>
<comment type="caution">
    <text evidence="1">The sequence shown here is derived from an EMBL/GenBank/DDBJ whole genome shotgun (WGS) entry which is preliminary data.</text>
</comment>
<evidence type="ECO:0000313" key="2">
    <source>
        <dbReference type="Proteomes" id="UP001163324"/>
    </source>
</evidence>
<name>A0ACC0V2M3_9HYPO</name>
<dbReference type="Proteomes" id="UP001163324">
    <property type="component" value="Chromosome 4"/>
</dbReference>
<proteinExistence type="predicted"/>
<gene>
    <name evidence="1" type="ORF">N3K66_004401</name>
</gene>
<sequence>MFTKPYEAANYIDALTGRSLSPAPSDLTRVLYIPYHNRNSSHIPLYDVSAQYHDAVGSAAVGGSEFKTKLCIMRKPTANTIGVDVKYLVWFNQEMGFATVEERCLGADGQQIHLSLPVEEDQDLSLTITSPSIRPKQYITPSSSSIPTLVPRGSKETMQPSPSYPISSNRRDEKANLEWHINPARHGGTRYTLVDQADGEVRAIYHHAGLESSLPGHYSEGVILLPRERDSERDAVAVASLLGLLWDVRSRMVTEKKKKLLFSNPFGKK</sequence>
<accession>A0ACC0V2M3</accession>
<keyword evidence="2" id="KW-1185">Reference proteome</keyword>
<dbReference type="EMBL" id="CM047943">
    <property type="protein sequence ID" value="KAI9900139.1"/>
    <property type="molecule type" value="Genomic_DNA"/>
</dbReference>
<protein>
    <submittedName>
        <fullName evidence="1">Uncharacterized protein</fullName>
    </submittedName>
</protein>